<evidence type="ECO:0000256" key="3">
    <source>
        <dbReference type="ARBA" id="ARBA00023015"/>
    </source>
</evidence>
<dbReference type="PANTHER" id="PTHR35401">
    <property type="entry name" value="COPG FAMILY HELIX-TURN-HELIX PROTEIN-RELATED-RELATED"/>
    <property type="match status" value="1"/>
</dbReference>
<keyword evidence="4" id="KW-0238">DNA-binding</keyword>
<dbReference type="RefSeq" id="WP_369667413.1">
    <property type="nucleotide sequence ID" value="NZ_JBDKXB010000014.1"/>
</dbReference>
<keyword evidence="5" id="KW-0804">Transcription</keyword>
<evidence type="ECO:0000256" key="5">
    <source>
        <dbReference type="ARBA" id="ARBA00023163"/>
    </source>
</evidence>
<evidence type="ECO:0000256" key="6">
    <source>
        <dbReference type="ARBA" id="ARBA00049988"/>
    </source>
</evidence>
<keyword evidence="8" id="KW-1185">Reference proteome</keyword>
<dbReference type="PANTHER" id="PTHR35401:SF1">
    <property type="entry name" value="CYTOPLASMIC PROTEIN"/>
    <property type="match status" value="1"/>
</dbReference>
<evidence type="ECO:0000313" key="7">
    <source>
        <dbReference type="EMBL" id="MEY6433032.1"/>
    </source>
</evidence>
<dbReference type="NCBIfam" id="NF041551">
    <property type="entry name" value="YlcI_YnfO_N"/>
    <property type="match status" value="1"/>
</dbReference>
<proteinExistence type="inferred from homology"/>
<evidence type="ECO:0000256" key="4">
    <source>
        <dbReference type="ARBA" id="ARBA00023125"/>
    </source>
</evidence>
<dbReference type="SUPFAM" id="SSF47598">
    <property type="entry name" value="Ribbon-helix-helix"/>
    <property type="match status" value="1"/>
</dbReference>
<comment type="similarity">
    <text evidence="6">Belongs to the TacA antitoxin family.</text>
</comment>
<keyword evidence="3" id="KW-0805">Transcription regulation</keyword>
<protein>
    <submittedName>
        <fullName evidence="7">DUF1778 domain-containing protein</fullName>
    </submittedName>
</protein>
<name>A0ABV4BI78_9GAMM</name>
<comment type="caution">
    <text evidence="7">The sequence shown here is derived from an EMBL/GenBank/DDBJ whole genome shotgun (WGS) entry which is preliminary data.</text>
</comment>
<keyword evidence="1" id="KW-0678">Repressor</keyword>
<dbReference type="Gene3D" id="1.20.5.780">
    <property type="entry name" value="Single helix bin"/>
    <property type="match status" value="1"/>
</dbReference>
<organism evidence="7 8">
    <name type="scientific">Thioalkalicoccus limnaeus</name>
    <dbReference type="NCBI Taxonomy" id="120681"/>
    <lineage>
        <taxon>Bacteria</taxon>
        <taxon>Pseudomonadati</taxon>
        <taxon>Pseudomonadota</taxon>
        <taxon>Gammaproteobacteria</taxon>
        <taxon>Chromatiales</taxon>
        <taxon>Chromatiaceae</taxon>
        <taxon>Thioalkalicoccus</taxon>
    </lineage>
</organism>
<evidence type="ECO:0000313" key="8">
    <source>
        <dbReference type="Proteomes" id="UP001564408"/>
    </source>
</evidence>
<sequence length="97" mass="10778">MPASPSAADAASTTRAVNLRVREEVRDLIDQAARIQGRSRSDFMIDAARRAAEETLLDQTLVRVDRETYEHFLAVLDHPPAGEGYERLMAAPSPWEA</sequence>
<accession>A0ABV4BI78</accession>
<dbReference type="Pfam" id="PF08681">
    <property type="entry name" value="TacA1"/>
    <property type="match status" value="1"/>
</dbReference>
<dbReference type="Proteomes" id="UP001564408">
    <property type="component" value="Unassembled WGS sequence"/>
</dbReference>
<gene>
    <name evidence="7" type="ORF">ABC977_11515</name>
</gene>
<dbReference type="InterPro" id="IPR010985">
    <property type="entry name" value="Ribbon_hlx_hlx"/>
</dbReference>
<reference evidence="7 8" key="1">
    <citation type="submission" date="2024-05" db="EMBL/GenBank/DDBJ databases">
        <title>Genome Sequence and Characterization of the New Strain Purple Sulfur Bacterium of Genus Thioalkalicoccus.</title>
        <authorList>
            <person name="Bryantseva I.A."/>
            <person name="Kyndt J.A."/>
            <person name="Imhoff J.F."/>
        </authorList>
    </citation>
    <scope>NUCLEOTIDE SEQUENCE [LARGE SCALE GENOMIC DNA]</scope>
    <source>
        <strain evidence="7 8">Um2</strain>
    </source>
</reference>
<evidence type="ECO:0000256" key="2">
    <source>
        <dbReference type="ARBA" id="ARBA00022649"/>
    </source>
</evidence>
<evidence type="ECO:0000256" key="1">
    <source>
        <dbReference type="ARBA" id="ARBA00022491"/>
    </source>
</evidence>
<keyword evidence="2" id="KW-1277">Toxin-antitoxin system</keyword>
<dbReference type="InterPro" id="IPR014795">
    <property type="entry name" value="TacA_1-like"/>
</dbReference>
<dbReference type="EMBL" id="JBDKXB010000014">
    <property type="protein sequence ID" value="MEY6433032.1"/>
    <property type="molecule type" value="Genomic_DNA"/>
</dbReference>